<feature type="domain" description="Protein kinase" evidence="7">
    <location>
        <begin position="64"/>
        <end position="345"/>
    </location>
</feature>
<dbReference type="Proteomes" id="UP000320176">
    <property type="component" value="Unassembled WGS sequence"/>
</dbReference>
<dbReference type="InterPro" id="IPR011009">
    <property type="entry name" value="Kinase-like_dom_sf"/>
</dbReference>
<dbReference type="InterPro" id="IPR008271">
    <property type="entry name" value="Ser/Thr_kinase_AS"/>
</dbReference>
<dbReference type="GO" id="GO:0004674">
    <property type="term" value="F:protein serine/threonine kinase activity"/>
    <property type="evidence" value="ECO:0007669"/>
    <property type="project" value="UniProtKB-EC"/>
</dbReference>
<dbReference type="Pfam" id="PF00069">
    <property type="entry name" value="Pkinase"/>
    <property type="match status" value="1"/>
</dbReference>
<evidence type="ECO:0000256" key="5">
    <source>
        <dbReference type="ARBA" id="ARBA00022840"/>
    </source>
</evidence>
<dbReference type="GO" id="GO:0005524">
    <property type="term" value="F:ATP binding"/>
    <property type="evidence" value="ECO:0007669"/>
    <property type="project" value="UniProtKB-UniRule"/>
</dbReference>
<dbReference type="GO" id="GO:0016020">
    <property type="term" value="C:membrane"/>
    <property type="evidence" value="ECO:0007669"/>
    <property type="project" value="UniProtKB-SubCell"/>
</dbReference>
<dbReference type="SMART" id="SM00220">
    <property type="entry name" value="S_TKc"/>
    <property type="match status" value="1"/>
</dbReference>
<evidence type="ECO:0000256" key="2">
    <source>
        <dbReference type="ARBA" id="ARBA00022679"/>
    </source>
</evidence>
<dbReference type="EMBL" id="SJPN01000001">
    <property type="protein sequence ID" value="TWU08290.1"/>
    <property type="molecule type" value="Genomic_DNA"/>
</dbReference>
<evidence type="ECO:0000256" key="4">
    <source>
        <dbReference type="ARBA" id="ARBA00022777"/>
    </source>
</evidence>
<dbReference type="EC" id="2.7.11.1" evidence="9"/>
<dbReference type="SUPFAM" id="SSF55073">
    <property type="entry name" value="Nucleotide cyclase"/>
    <property type="match status" value="1"/>
</dbReference>
<evidence type="ECO:0000313" key="9">
    <source>
        <dbReference type="EMBL" id="TWU08290.1"/>
    </source>
</evidence>
<name>A0A5C6B8J9_9BACT</name>
<sequence length="929" mass="103479">MNFEANPSEQDVAEHELLAEAPSWYGDAETQGSNGVQKFQESLGDSSASPVVRPVVRPVRLGKYTIGQCVGSGGMGTVYRGTDDAGQVVAVKVLRADVAQRADASERFAKEARILARSTHASIARLHEVGDESGVRFIVTDFVDGLSLKQMLEIHAPLPERLSLQLVSLLLMGLDELHQLGIVHRDIKPANIMIASTLLDRQCDADPRDWPDVVIGDVKLTDFGLAREIDQSESQDLTRTHALLGTPQYMAPEQCLHGDRIDASADIYSMGATLYEMLSGHSPLQSNSFIELIEKHRHEKPASLSSVCPSISEPVSRLVTRTLEKNPLDRFADAAELLAEIQRILDGQPTGTNELTTIESREYADVREYEIRCELNSSAEALWPFVSNTDRINRATHLPPANFEFQRGVDGELRLHASLRFLGMRLCWTEHPYEWIEAKRMSVLRKLSKGPLQWVLSTVDLTPRSDGGTTLVHRIEVKPRGLLGIAFADFQVGRRSVKEFERVYRRIDTIVGASQQQAYRYDAFEPSKNLGNEKSRQLDESISQLGARGVDANIMLLFSDFLSHAAPQEVARIRPFELAERWGVSRTKVIDACLHAAHVGLLILRWDIHCPHCRVPTSQVDTLRDVQSHGRCDVCDAEFRCDAAHDVELVFCVNHSIRDVETKTYCVGGPFHLPHVVAQRRLESLQQDEITMSLCEGDYRISSPMLPKSVSLRVRSDAKQHRCRVELSERFGGEWIELSDEGQRVTIVNRFSRELLVRIERNSESKTVLTAAYVTSLALFRELFPREILSVDVPALIDQITFMVCEILLDHSAVDDSIARTYASVHQYLNRLPGSVSALGGVCVKSLGRTIVCVFHDQPSALAAGDCLLADTQDSLQLRIAIHSGSAVLATVAERLEYFGETLDRALDFCRSVPAGEVRVLESMEPDLS</sequence>
<proteinExistence type="predicted"/>
<dbReference type="RefSeq" id="WP_146518359.1">
    <property type="nucleotide sequence ID" value="NZ_CP151726.1"/>
</dbReference>
<dbReference type="SUPFAM" id="SSF55961">
    <property type="entry name" value="Bet v1-like"/>
    <property type="match status" value="1"/>
</dbReference>
<gene>
    <name evidence="9" type="primary">pknB_8</name>
    <name evidence="9" type="ORF">Pla52n_08720</name>
</gene>
<comment type="caution">
    <text evidence="9">The sequence shown here is derived from an EMBL/GenBank/DDBJ whole genome shotgun (WGS) entry which is preliminary data.</text>
</comment>
<dbReference type="Gene3D" id="3.30.200.20">
    <property type="entry name" value="Phosphorylase Kinase, domain 1"/>
    <property type="match status" value="1"/>
</dbReference>
<keyword evidence="5 6" id="KW-0067">ATP-binding</keyword>
<reference evidence="9 10" key="1">
    <citation type="submission" date="2019-02" db="EMBL/GenBank/DDBJ databases">
        <title>Deep-cultivation of Planctomycetes and their phenomic and genomic characterization uncovers novel biology.</title>
        <authorList>
            <person name="Wiegand S."/>
            <person name="Jogler M."/>
            <person name="Boedeker C."/>
            <person name="Pinto D."/>
            <person name="Vollmers J."/>
            <person name="Rivas-Marin E."/>
            <person name="Kohn T."/>
            <person name="Peeters S.H."/>
            <person name="Heuer A."/>
            <person name="Rast P."/>
            <person name="Oberbeckmann S."/>
            <person name="Bunk B."/>
            <person name="Jeske O."/>
            <person name="Meyerdierks A."/>
            <person name="Storesund J.E."/>
            <person name="Kallscheuer N."/>
            <person name="Luecker S."/>
            <person name="Lage O.M."/>
            <person name="Pohl T."/>
            <person name="Merkel B.J."/>
            <person name="Hornburger P."/>
            <person name="Mueller R.-W."/>
            <person name="Bruemmer F."/>
            <person name="Labrenz M."/>
            <person name="Spormann A.M."/>
            <person name="Op Den Camp H."/>
            <person name="Overmann J."/>
            <person name="Amann R."/>
            <person name="Jetten M.S.M."/>
            <person name="Mascher T."/>
            <person name="Medema M.H."/>
            <person name="Devos D.P."/>
            <person name="Kaster A.-K."/>
            <person name="Ovreas L."/>
            <person name="Rohde M."/>
            <person name="Galperin M.Y."/>
            <person name="Jogler C."/>
        </authorList>
    </citation>
    <scope>NUCLEOTIDE SEQUENCE [LARGE SCALE GENOMIC DNA]</scope>
    <source>
        <strain evidence="9 10">Pla52n</strain>
    </source>
</reference>
<comment type="subcellular location">
    <subcellularLocation>
        <location evidence="1">Membrane</location>
        <topology evidence="1">Single-pass membrane protein</topology>
    </subcellularLocation>
</comment>
<dbReference type="InterPro" id="IPR045983">
    <property type="entry name" value="GUC-dom-containing_N"/>
</dbReference>
<dbReference type="InterPro" id="IPR017441">
    <property type="entry name" value="Protein_kinase_ATP_BS"/>
</dbReference>
<keyword evidence="2 9" id="KW-0808">Transferase</keyword>
<dbReference type="PROSITE" id="PS50125">
    <property type="entry name" value="GUANYLATE_CYCLASE_2"/>
    <property type="match status" value="1"/>
</dbReference>
<dbReference type="PANTHER" id="PTHR43289">
    <property type="entry name" value="MITOGEN-ACTIVATED PROTEIN KINASE KINASE KINASE 20-RELATED"/>
    <property type="match status" value="1"/>
</dbReference>
<dbReference type="InterPro" id="IPR029787">
    <property type="entry name" value="Nucleotide_cyclase"/>
</dbReference>
<feature type="binding site" evidence="6">
    <location>
        <position position="92"/>
    </location>
    <ligand>
        <name>ATP</name>
        <dbReference type="ChEBI" id="CHEBI:30616"/>
    </ligand>
</feature>
<dbReference type="PROSITE" id="PS00108">
    <property type="entry name" value="PROTEIN_KINASE_ST"/>
    <property type="match status" value="1"/>
</dbReference>
<dbReference type="Gene3D" id="3.30.70.1230">
    <property type="entry name" value="Nucleotide cyclase"/>
    <property type="match status" value="1"/>
</dbReference>
<dbReference type="CDD" id="cd14014">
    <property type="entry name" value="STKc_PknB_like"/>
    <property type="match status" value="1"/>
</dbReference>
<dbReference type="Pfam" id="PF19363">
    <property type="entry name" value="DUF5939"/>
    <property type="match status" value="1"/>
</dbReference>
<dbReference type="AlphaFoldDB" id="A0A5C6B8J9"/>
<feature type="domain" description="Guanylate cyclase" evidence="8">
    <location>
        <begin position="876"/>
        <end position="906"/>
    </location>
</feature>
<dbReference type="OrthoDB" id="6111975at2"/>
<keyword evidence="3 6" id="KW-0547">Nucleotide-binding</keyword>
<keyword evidence="4 9" id="KW-0418">Kinase</keyword>
<dbReference type="Gene3D" id="1.10.510.10">
    <property type="entry name" value="Transferase(Phosphotransferase) domain 1"/>
    <property type="match status" value="1"/>
</dbReference>
<evidence type="ECO:0000313" key="10">
    <source>
        <dbReference type="Proteomes" id="UP000320176"/>
    </source>
</evidence>
<keyword evidence="10" id="KW-1185">Reference proteome</keyword>
<dbReference type="GO" id="GO:0009190">
    <property type="term" value="P:cyclic nucleotide biosynthetic process"/>
    <property type="evidence" value="ECO:0007669"/>
    <property type="project" value="InterPro"/>
</dbReference>
<dbReference type="Gene3D" id="3.30.530.20">
    <property type="match status" value="1"/>
</dbReference>
<evidence type="ECO:0000256" key="1">
    <source>
        <dbReference type="ARBA" id="ARBA00004167"/>
    </source>
</evidence>
<dbReference type="InterPro" id="IPR001054">
    <property type="entry name" value="A/G_cyclase"/>
</dbReference>
<dbReference type="GO" id="GO:0004016">
    <property type="term" value="F:adenylate cyclase activity"/>
    <property type="evidence" value="ECO:0007669"/>
    <property type="project" value="UniProtKB-ARBA"/>
</dbReference>
<organism evidence="9 10">
    <name type="scientific">Stieleria varia</name>
    <dbReference type="NCBI Taxonomy" id="2528005"/>
    <lineage>
        <taxon>Bacteria</taxon>
        <taxon>Pseudomonadati</taxon>
        <taxon>Planctomycetota</taxon>
        <taxon>Planctomycetia</taxon>
        <taxon>Pirellulales</taxon>
        <taxon>Pirellulaceae</taxon>
        <taxon>Stieleria</taxon>
    </lineage>
</organism>
<dbReference type="GO" id="GO:0035556">
    <property type="term" value="P:intracellular signal transduction"/>
    <property type="evidence" value="ECO:0007669"/>
    <property type="project" value="InterPro"/>
</dbReference>
<evidence type="ECO:0000259" key="8">
    <source>
        <dbReference type="PROSITE" id="PS50125"/>
    </source>
</evidence>
<evidence type="ECO:0000256" key="6">
    <source>
        <dbReference type="PROSITE-ProRule" id="PRU10141"/>
    </source>
</evidence>
<dbReference type="InterPro" id="IPR000719">
    <property type="entry name" value="Prot_kinase_dom"/>
</dbReference>
<evidence type="ECO:0000256" key="3">
    <source>
        <dbReference type="ARBA" id="ARBA00022741"/>
    </source>
</evidence>
<dbReference type="SUPFAM" id="SSF56112">
    <property type="entry name" value="Protein kinase-like (PK-like)"/>
    <property type="match status" value="1"/>
</dbReference>
<dbReference type="PROSITE" id="PS50011">
    <property type="entry name" value="PROTEIN_KINASE_DOM"/>
    <property type="match status" value="1"/>
</dbReference>
<evidence type="ECO:0000259" key="7">
    <source>
        <dbReference type="PROSITE" id="PS50011"/>
    </source>
</evidence>
<dbReference type="InterPro" id="IPR023393">
    <property type="entry name" value="START-like_dom_sf"/>
</dbReference>
<accession>A0A5C6B8J9</accession>
<dbReference type="PROSITE" id="PS00107">
    <property type="entry name" value="PROTEIN_KINASE_ATP"/>
    <property type="match status" value="1"/>
</dbReference>
<protein>
    <submittedName>
        <fullName evidence="9">Serine/threonine-protein kinase PknB</fullName>
        <ecNumber evidence="9">2.7.11.1</ecNumber>
    </submittedName>
</protein>
<dbReference type="PANTHER" id="PTHR43289:SF6">
    <property type="entry name" value="SERINE_THREONINE-PROTEIN KINASE NEKL-3"/>
    <property type="match status" value="1"/>
</dbReference>